<evidence type="ECO:0000313" key="13">
    <source>
        <dbReference type="Proteomes" id="UP000603453"/>
    </source>
</evidence>
<evidence type="ECO:0000256" key="7">
    <source>
        <dbReference type="ARBA" id="ARBA00023016"/>
    </source>
</evidence>
<dbReference type="SUPFAM" id="SSF50044">
    <property type="entry name" value="SH3-domain"/>
    <property type="match status" value="1"/>
</dbReference>
<dbReference type="OrthoDB" id="5983572at2759"/>
<dbReference type="AlphaFoldDB" id="A0A8H7V537"/>
<dbReference type="PROSITE" id="PS51257">
    <property type="entry name" value="PROKAR_LIPOPROTEIN"/>
    <property type="match status" value="1"/>
</dbReference>
<evidence type="ECO:0000256" key="6">
    <source>
        <dbReference type="ARBA" id="ARBA00022989"/>
    </source>
</evidence>
<evidence type="ECO:0000313" key="12">
    <source>
        <dbReference type="EMBL" id="KAG2207500.1"/>
    </source>
</evidence>
<sequence length="228" mass="25760">MPKSHFKQKPFVWATSILALTGWSVAFGGACILKVLNGAWWVMIYQLCIIIGHLVVFMSGSMQHYRLAMAAFLASSIPLLTIQIDYVVQYTKTSIPKVPASAYVAGYIMLVTVQYLWLLVIGSDRQTWLGQLAHHPVYEPTPYYSEKMDQSLPSNAIMRPLQAVRKTPVEFNEKVQALHAYHASAEDPNELNFEKGEILEIVDRKGNWWQARKQNGAIGIIPSNYFAQ</sequence>
<dbReference type="PROSITE" id="PS50002">
    <property type="entry name" value="SH3"/>
    <property type="match status" value="1"/>
</dbReference>
<feature type="transmembrane region" description="Helical" evidence="10">
    <location>
        <begin position="100"/>
        <end position="121"/>
    </location>
</feature>
<reference evidence="12" key="1">
    <citation type="submission" date="2020-12" db="EMBL/GenBank/DDBJ databases">
        <title>Metabolic potential, ecology and presence of endohyphal bacteria is reflected in genomic diversity of Mucoromycotina.</title>
        <authorList>
            <person name="Muszewska A."/>
            <person name="Okrasinska A."/>
            <person name="Steczkiewicz K."/>
            <person name="Drgas O."/>
            <person name="Orlowska M."/>
            <person name="Perlinska-Lenart U."/>
            <person name="Aleksandrzak-Piekarczyk T."/>
            <person name="Szatraj K."/>
            <person name="Zielenkiewicz U."/>
            <person name="Pilsyk S."/>
            <person name="Malc E."/>
            <person name="Mieczkowski P."/>
            <person name="Kruszewska J.S."/>
            <person name="Biernat P."/>
            <person name="Pawlowska J."/>
        </authorList>
    </citation>
    <scope>NUCLEOTIDE SEQUENCE</scope>
    <source>
        <strain evidence="12">WA0000017839</strain>
    </source>
</reference>
<keyword evidence="7" id="KW-0346">Stress response</keyword>
<dbReference type="SMART" id="SM00326">
    <property type="entry name" value="SH3"/>
    <property type="match status" value="1"/>
</dbReference>
<evidence type="ECO:0000256" key="10">
    <source>
        <dbReference type="SAM" id="Phobius"/>
    </source>
</evidence>
<dbReference type="InterPro" id="IPR001452">
    <property type="entry name" value="SH3_domain"/>
</dbReference>
<evidence type="ECO:0000256" key="5">
    <source>
        <dbReference type="ARBA" id="ARBA00022692"/>
    </source>
</evidence>
<gene>
    <name evidence="12" type="ORF">INT47_004248</name>
</gene>
<dbReference type="EMBL" id="JAEPRD010000024">
    <property type="protein sequence ID" value="KAG2207500.1"/>
    <property type="molecule type" value="Genomic_DNA"/>
</dbReference>
<dbReference type="Proteomes" id="UP000603453">
    <property type="component" value="Unassembled WGS sequence"/>
</dbReference>
<feature type="domain" description="SH3" evidence="11">
    <location>
        <begin position="170"/>
        <end position="228"/>
    </location>
</feature>
<evidence type="ECO:0000256" key="1">
    <source>
        <dbReference type="ARBA" id="ARBA00004651"/>
    </source>
</evidence>
<name>A0A8H7V537_9FUNG</name>
<comment type="caution">
    <text evidence="12">The sequence shown here is derived from an EMBL/GenBank/DDBJ whole genome shotgun (WGS) entry which is preliminary data.</text>
</comment>
<dbReference type="PRINTS" id="PR00452">
    <property type="entry name" value="SH3DOMAIN"/>
</dbReference>
<protein>
    <recommendedName>
        <fullName evidence="11">SH3 domain-containing protein</fullName>
    </recommendedName>
</protein>
<dbReference type="GO" id="GO:0005886">
    <property type="term" value="C:plasma membrane"/>
    <property type="evidence" value="ECO:0007669"/>
    <property type="project" value="UniProtKB-SubCell"/>
</dbReference>
<evidence type="ECO:0000259" key="11">
    <source>
        <dbReference type="PROSITE" id="PS50002"/>
    </source>
</evidence>
<evidence type="ECO:0000256" key="4">
    <source>
        <dbReference type="ARBA" id="ARBA00022475"/>
    </source>
</evidence>
<comment type="subcellular location">
    <subcellularLocation>
        <location evidence="1">Cell membrane</location>
        <topology evidence="1">Multi-pass membrane protein</topology>
    </subcellularLocation>
</comment>
<evidence type="ECO:0000256" key="8">
    <source>
        <dbReference type="ARBA" id="ARBA00023136"/>
    </source>
</evidence>
<evidence type="ECO:0000256" key="3">
    <source>
        <dbReference type="ARBA" id="ARBA00022443"/>
    </source>
</evidence>
<keyword evidence="5 10" id="KW-0812">Transmembrane</keyword>
<keyword evidence="3 9" id="KW-0728">SH3 domain</keyword>
<organism evidence="12 13">
    <name type="scientific">Mucor saturninus</name>
    <dbReference type="NCBI Taxonomy" id="64648"/>
    <lineage>
        <taxon>Eukaryota</taxon>
        <taxon>Fungi</taxon>
        <taxon>Fungi incertae sedis</taxon>
        <taxon>Mucoromycota</taxon>
        <taxon>Mucoromycotina</taxon>
        <taxon>Mucoromycetes</taxon>
        <taxon>Mucorales</taxon>
        <taxon>Mucorineae</taxon>
        <taxon>Mucoraceae</taxon>
        <taxon>Mucor</taxon>
    </lineage>
</organism>
<accession>A0A8H7V537</accession>
<dbReference type="InterPro" id="IPR035522">
    <property type="entry name" value="Sho1_SH3"/>
</dbReference>
<dbReference type="Gene3D" id="2.30.30.40">
    <property type="entry name" value="SH3 Domains"/>
    <property type="match status" value="1"/>
</dbReference>
<proteinExistence type="inferred from homology"/>
<keyword evidence="13" id="KW-1185">Reference proteome</keyword>
<keyword evidence="6 10" id="KW-1133">Transmembrane helix</keyword>
<dbReference type="InterPro" id="IPR036028">
    <property type="entry name" value="SH3-like_dom_sf"/>
</dbReference>
<dbReference type="Pfam" id="PF00018">
    <property type="entry name" value="SH3_1"/>
    <property type="match status" value="1"/>
</dbReference>
<keyword evidence="4" id="KW-1003">Cell membrane</keyword>
<keyword evidence="8 10" id="KW-0472">Membrane</keyword>
<dbReference type="CDD" id="cd11855">
    <property type="entry name" value="SH3_Sho1p"/>
    <property type="match status" value="1"/>
</dbReference>
<comment type="similarity">
    <text evidence="2">Belongs to the SHO1 family.</text>
</comment>
<evidence type="ECO:0000256" key="9">
    <source>
        <dbReference type="PROSITE-ProRule" id="PRU00192"/>
    </source>
</evidence>
<feature type="transmembrane region" description="Helical" evidence="10">
    <location>
        <begin position="67"/>
        <end position="88"/>
    </location>
</feature>
<evidence type="ECO:0000256" key="2">
    <source>
        <dbReference type="ARBA" id="ARBA00009739"/>
    </source>
</evidence>
<feature type="transmembrane region" description="Helical" evidence="10">
    <location>
        <begin position="38"/>
        <end position="60"/>
    </location>
</feature>